<dbReference type="EMBL" id="CAJNIZ010046554">
    <property type="protein sequence ID" value="CAE7751263.1"/>
    <property type="molecule type" value="Genomic_DNA"/>
</dbReference>
<reference evidence="1" key="1">
    <citation type="submission" date="2021-02" db="EMBL/GenBank/DDBJ databases">
        <authorList>
            <person name="Dougan E. K."/>
            <person name="Rhodes N."/>
            <person name="Thang M."/>
            <person name="Chan C."/>
        </authorList>
    </citation>
    <scope>NUCLEOTIDE SEQUENCE</scope>
</reference>
<dbReference type="Gene3D" id="3.40.220.10">
    <property type="entry name" value="Leucine Aminopeptidase, subunit E, domain 1"/>
    <property type="match status" value="1"/>
</dbReference>
<comment type="caution">
    <text evidence="1">The sequence shown here is derived from an EMBL/GenBank/DDBJ whole genome shotgun (WGS) entry which is preliminary data.</text>
</comment>
<sequence>MRHSDRDRTEWDPPELAVWRKNLRIPQASQSSGRKVVAHLCNDQGNGGRGYFQAIKKAWGSGPSRQYFEWHRDRSMECENRFRLGAVQFVEVSPLVEVANLIALQGSRRGSKGGPLRLEALEEALEALGSHAARSRASVHMPQ</sequence>
<dbReference type="SUPFAM" id="SSF52949">
    <property type="entry name" value="Macro domain-like"/>
    <property type="match status" value="1"/>
</dbReference>
<keyword evidence="2" id="KW-1185">Reference proteome</keyword>
<evidence type="ECO:0000313" key="1">
    <source>
        <dbReference type="EMBL" id="CAE7751263.1"/>
    </source>
</evidence>
<accession>A0A812XSY2</accession>
<dbReference type="InterPro" id="IPR043472">
    <property type="entry name" value="Macro_dom-like"/>
</dbReference>
<evidence type="ECO:0000313" key="2">
    <source>
        <dbReference type="Proteomes" id="UP000649617"/>
    </source>
</evidence>
<name>A0A812XSY2_SYMPI</name>
<dbReference type="AlphaFoldDB" id="A0A812XSY2"/>
<organism evidence="1 2">
    <name type="scientific">Symbiodinium pilosum</name>
    <name type="common">Dinoflagellate</name>
    <dbReference type="NCBI Taxonomy" id="2952"/>
    <lineage>
        <taxon>Eukaryota</taxon>
        <taxon>Sar</taxon>
        <taxon>Alveolata</taxon>
        <taxon>Dinophyceae</taxon>
        <taxon>Suessiales</taxon>
        <taxon>Symbiodiniaceae</taxon>
        <taxon>Symbiodinium</taxon>
    </lineage>
</organism>
<dbReference type="Proteomes" id="UP000649617">
    <property type="component" value="Unassembled WGS sequence"/>
</dbReference>
<gene>
    <name evidence="1" type="ORF">SPIL2461_LOCUS21750</name>
</gene>
<protein>
    <submittedName>
        <fullName evidence="1">Uncharacterized protein</fullName>
    </submittedName>
</protein>
<proteinExistence type="predicted"/>
<feature type="non-terminal residue" evidence="1">
    <location>
        <position position="143"/>
    </location>
</feature>
<dbReference type="OrthoDB" id="433574at2759"/>